<gene>
    <name evidence="1" type="ORF">LC20004_05135</name>
</gene>
<sequence length="119" mass="13029">MAHAPMTEFLKQIATGISAIGVPVKFNLPGPEVPEPFVVIGPHFDSDNNAKVGRAITTTELQFDLFYPISADVAEFEDKVTQIKNAIQPVKSISVSTSEDDTLGRTVRRALYQVTKIIQ</sequence>
<accession>A0A2D1KMK5</accession>
<evidence type="ECO:0000313" key="2">
    <source>
        <dbReference type="Proteomes" id="UP000223559"/>
    </source>
</evidence>
<keyword evidence="2" id="KW-1185">Reference proteome</keyword>
<dbReference type="OrthoDB" id="2185791at2"/>
<evidence type="ECO:0000313" key="1">
    <source>
        <dbReference type="EMBL" id="ATO43326.1"/>
    </source>
</evidence>
<dbReference type="Proteomes" id="UP000223559">
    <property type="component" value="Chromosome"/>
</dbReference>
<dbReference type="RefSeq" id="WP_010013071.1">
    <property type="nucleotide sequence ID" value="NZ_AEOS01000104.1"/>
</dbReference>
<protein>
    <submittedName>
        <fullName evidence="1">Uncharacterized protein</fullName>
    </submittedName>
</protein>
<dbReference type="AlphaFoldDB" id="A0A2D1KMK5"/>
<organism evidence="1 2">
    <name type="scientific">Loigolactobacillus coryniformis subsp. torquens DSM 20004 = KCTC 3535</name>
    <dbReference type="NCBI Taxonomy" id="1423822"/>
    <lineage>
        <taxon>Bacteria</taxon>
        <taxon>Bacillati</taxon>
        <taxon>Bacillota</taxon>
        <taxon>Bacilli</taxon>
        <taxon>Lactobacillales</taxon>
        <taxon>Lactobacillaceae</taxon>
        <taxon>Loigolactobacillus</taxon>
    </lineage>
</organism>
<name>A0A2D1KMK5_9LACO</name>
<reference evidence="1 2" key="1">
    <citation type="submission" date="2016-10" db="EMBL/GenBank/DDBJ databases">
        <title>The whole genome sequencing and assembly of L. cotyniformis subsp. torquens DSM 20004 strain.</title>
        <authorList>
            <person name="Park M.-K."/>
            <person name="Lee Y.-J."/>
            <person name="Yi H."/>
            <person name="Bahn Y.-S."/>
            <person name="Kim J.F."/>
            <person name="Lee D.-W."/>
        </authorList>
    </citation>
    <scope>NUCLEOTIDE SEQUENCE [LARGE SCALE GENOMIC DNA]</scope>
    <source>
        <strain evidence="1 2">DSM 20004</strain>
    </source>
</reference>
<proteinExistence type="predicted"/>
<dbReference type="EMBL" id="CP017697">
    <property type="protein sequence ID" value="ATO43326.1"/>
    <property type="molecule type" value="Genomic_DNA"/>
</dbReference>
<dbReference type="KEGG" id="lcy:LC20004_05135"/>